<organism evidence="2 3">
    <name type="scientific">Gimesia maris</name>
    <dbReference type="NCBI Taxonomy" id="122"/>
    <lineage>
        <taxon>Bacteria</taxon>
        <taxon>Pseudomonadati</taxon>
        <taxon>Planctomycetota</taxon>
        <taxon>Planctomycetia</taxon>
        <taxon>Planctomycetales</taxon>
        <taxon>Planctomycetaceae</taxon>
        <taxon>Gimesia</taxon>
    </lineage>
</organism>
<gene>
    <name evidence="2" type="ORF">DIT97_33230</name>
</gene>
<evidence type="ECO:0000313" key="2">
    <source>
        <dbReference type="EMBL" id="HCO27628.1"/>
    </source>
</evidence>
<dbReference type="PANTHER" id="PTHR24361">
    <property type="entry name" value="MITOGEN-ACTIVATED KINASE KINASE KINASE"/>
    <property type="match status" value="1"/>
</dbReference>
<dbReference type="PROSITE" id="PS50011">
    <property type="entry name" value="PROTEIN_KINASE_DOM"/>
    <property type="match status" value="1"/>
</dbReference>
<dbReference type="InterPro" id="IPR011050">
    <property type="entry name" value="Pectin_lyase_fold/virulence"/>
</dbReference>
<dbReference type="Gene3D" id="3.30.200.20">
    <property type="entry name" value="Phosphorylase Kinase, domain 1"/>
    <property type="match status" value="1"/>
</dbReference>
<dbReference type="GO" id="GO:0004674">
    <property type="term" value="F:protein serine/threonine kinase activity"/>
    <property type="evidence" value="ECO:0007669"/>
    <property type="project" value="TreeGrafter"/>
</dbReference>
<dbReference type="InterPro" id="IPR011009">
    <property type="entry name" value="Kinase-like_dom_sf"/>
</dbReference>
<dbReference type="Pfam" id="PF00069">
    <property type="entry name" value="Pkinase"/>
    <property type="match status" value="1"/>
</dbReference>
<evidence type="ECO:0000313" key="3">
    <source>
        <dbReference type="Proteomes" id="UP000263642"/>
    </source>
</evidence>
<dbReference type="CDD" id="cd14014">
    <property type="entry name" value="STKc_PknB_like"/>
    <property type="match status" value="1"/>
</dbReference>
<reference evidence="2 3" key="1">
    <citation type="journal article" date="2018" name="Nat. Biotechnol.">
        <title>A standardized bacterial taxonomy based on genome phylogeny substantially revises the tree of life.</title>
        <authorList>
            <person name="Parks D.H."/>
            <person name="Chuvochina M."/>
            <person name="Waite D.W."/>
            <person name="Rinke C."/>
            <person name="Skarshewski A."/>
            <person name="Chaumeil P.A."/>
            <person name="Hugenholtz P."/>
        </authorList>
    </citation>
    <scope>NUCLEOTIDE SEQUENCE [LARGE SCALE GENOMIC DNA]</scope>
    <source>
        <strain evidence="2">UBA9375</strain>
    </source>
</reference>
<accession>A0A3D3RHU6</accession>
<dbReference type="SUPFAM" id="SSF56112">
    <property type="entry name" value="Protein kinase-like (PK-like)"/>
    <property type="match status" value="1"/>
</dbReference>
<comment type="caution">
    <text evidence="2">The sequence shown here is derived from an EMBL/GenBank/DDBJ whole genome shotgun (WGS) entry which is preliminary data.</text>
</comment>
<dbReference type="EMBL" id="DQAY01000202">
    <property type="protein sequence ID" value="HCO27628.1"/>
    <property type="molecule type" value="Genomic_DNA"/>
</dbReference>
<evidence type="ECO:0000259" key="1">
    <source>
        <dbReference type="PROSITE" id="PS50011"/>
    </source>
</evidence>
<dbReference type="Gene3D" id="1.10.510.10">
    <property type="entry name" value="Transferase(Phosphotransferase) domain 1"/>
    <property type="match status" value="1"/>
</dbReference>
<proteinExistence type="predicted"/>
<protein>
    <recommendedName>
        <fullName evidence="1">Protein kinase domain-containing protein</fullName>
    </recommendedName>
</protein>
<dbReference type="InterPro" id="IPR053235">
    <property type="entry name" value="Ser_Thr_kinase"/>
</dbReference>
<dbReference type="InterPro" id="IPR000719">
    <property type="entry name" value="Prot_kinase_dom"/>
</dbReference>
<feature type="domain" description="Protein kinase" evidence="1">
    <location>
        <begin position="121"/>
        <end position="394"/>
    </location>
</feature>
<dbReference type="Proteomes" id="UP000263642">
    <property type="component" value="Unassembled WGS sequence"/>
</dbReference>
<dbReference type="AlphaFoldDB" id="A0A3D3RHU6"/>
<name>A0A3D3RHU6_9PLAN</name>
<sequence length="804" mass="88802">MTIAKYCKFCHNSFSIRLIGLNLDLQILTRGKLPRWNVVEKDFVTLLEPPSPELLHRLTKLKLCTTTDVRRCRRRVRKLARGIPAFDSVWIDALVQAQKITPFQARVLESGHPEHLAVGPYLLISELGHSPQSQTYIARVPDSTEQCALKITTPQLEQPQQLQKHFQSLLQRLQGLHHPSLVLPRVIKQLPTQFVIISHYLPSIPVSELLIRRGRFPVPVVLALGAQLLEALVLLEQRKVVHGDIRPWNVRLAAKGNAALVDPGLAPILSPELTIHAALPPRCYDGIAPELIGTGRHPNTQSDLYALGCLLWELLAGRPPFTTGDPLAKLACHQTKSVPDIRSWAPETPAGLAEALIRFTAADPRQRPEDMQAAQKLWPGTASRNLLARFHDSFQHQTSRVESEPKSEKPGRLPLIAALIFVLSGLSYTLLDEGARNQLLEITSKVSFNQTDKKLSPPPDTQTPKVKTEKTVHTLLPAPDGQGVIRLEANTVYESTRITTVGPLTLQGDPAHPAIIEIEANSFHVVAEQLTVENVIFINRTSSPQTAGQTIQALLNVTAQNVKINSCYFAQLESNAEAGSNQIYSALYWKPLDPQHRNGTNLTFQNTFFALPGHVVHLSQSPQNILLNNCLNLTSRSLLYLEHPPEIDQQLNLNLQHLTMRESGPLLMLNWSDQIQIPGAIQMVARDCVFGLAHSALIQFQGLKPPENWLASVGLLGEGSVASSDILIAGWQESPGTSLEELSTDKMMIEGLSTGKFQYAAEISLHPADSLVTEAQVPRKSAQPPGIQPELIPDFVASLKTLKK</sequence>
<dbReference type="SUPFAM" id="SSF51126">
    <property type="entry name" value="Pectin lyase-like"/>
    <property type="match status" value="1"/>
</dbReference>
<dbReference type="GO" id="GO:0005524">
    <property type="term" value="F:ATP binding"/>
    <property type="evidence" value="ECO:0007669"/>
    <property type="project" value="InterPro"/>
</dbReference>
<dbReference type="GO" id="GO:0005737">
    <property type="term" value="C:cytoplasm"/>
    <property type="evidence" value="ECO:0007669"/>
    <property type="project" value="TreeGrafter"/>
</dbReference>